<dbReference type="InterPro" id="IPR050962">
    <property type="entry name" value="Phosphate-bind_PstS"/>
</dbReference>
<dbReference type="GO" id="GO:0042301">
    <property type="term" value="F:phosphate ion binding"/>
    <property type="evidence" value="ECO:0007669"/>
    <property type="project" value="InterPro"/>
</dbReference>
<keyword evidence="6" id="KW-0732">Signal</keyword>
<evidence type="ECO:0000256" key="5">
    <source>
        <dbReference type="SAM" id="MobiDB-lite"/>
    </source>
</evidence>
<dbReference type="InterPro" id="IPR024370">
    <property type="entry name" value="PBP_domain"/>
</dbReference>
<protein>
    <recommendedName>
        <fullName evidence="4">Phosphate-binding protein</fullName>
    </recommendedName>
</protein>
<sequence>MRNGERIVKKSLATITALVAALAMTGCAANESSKPESGGTSSQSGQSGSETTASALSGTFAGAGASAQEAAQASWIAAFQEKNPDVTINYSPVGSGDGRKQFIEGATVYAGSDSYLKDEELEGTFARCADGSKAIDLPVYISPIAVVFNVEGVDALNLDPDTLARIFKGEISNWNDPAIAALNSDATLPDSQITVVYRSDDSGTTKNFTDYLHATAPEAWPAEAEEAFPGDFAGADGAQGTSGVISSVTNGQGTIGYADASKIGDLNTVALKVGESFVKYSPEGAAAVVDASPMVDGRSEHDLAVKLDRATTAEGAYPLVLVSYLIVCESYADEKDAAFVKDYASFIASEEGQKVAAEGAGSAPISADTRTAIEAAIASIK</sequence>
<evidence type="ECO:0000256" key="6">
    <source>
        <dbReference type="SAM" id="SignalP"/>
    </source>
</evidence>
<feature type="signal peptide" evidence="6">
    <location>
        <begin position="1"/>
        <end position="28"/>
    </location>
</feature>
<keyword evidence="3 4" id="KW-0592">Phosphate transport</keyword>
<feature type="chain" id="PRO_5039114922" description="Phosphate-binding protein" evidence="6">
    <location>
        <begin position="29"/>
        <end position="381"/>
    </location>
</feature>
<gene>
    <name evidence="8" type="primary">pstS</name>
    <name evidence="8" type="ORF">FYJ24_03745</name>
</gene>
<keyword evidence="2 4" id="KW-0813">Transport</keyword>
<name>A0A6N7W6V6_9ACTO</name>
<dbReference type="SUPFAM" id="SSF53850">
    <property type="entry name" value="Periplasmic binding protein-like II"/>
    <property type="match status" value="1"/>
</dbReference>
<evidence type="ECO:0000256" key="2">
    <source>
        <dbReference type="ARBA" id="ARBA00022448"/>
    </source>
</evidence>
<evidence type="ECO:0000256" key="3">
    <source>
        <dbReference type="ARBA" id="ARBA00022592"/>
    </source>
</evidence>
<evidence type="ECO:0000256" key="1">
    <source>
        <dbReference type="ARBA" id="ARBA00008725"/>
    </source>
</evidence>
<dbReference type="PANTHER" id="PTHR42996">
    <property type="entry name" value="PHOSPHATE-BINDING PROTEIN PSTS"/>
    <property type="match status" value="1"/>
</dbReference>
<dbReference type="NCBIfam" id="TIGR00975">
    <property type="entry name" value="3a0107s03"/>
    <property type="match status" value="1"/>
</dbReference>
<keyword evidence="9" id="KW-1185">Reference proteome</keyword>
<evidence type="ECO:0000259" key="7">
    <source>
        <dbReference type="Pfam" id="PF12849"/>
    </source>
</evidence>
<reference evidence="8 9" key="1">
    <citation type="submission" date="2019-08" db="EMBL/GenBank/DDBJ databases">
        <title>In-depth cultivation of the pig gut microbiome towards novel bacterial diversity and tailored functional studies.</title>
        <authorList>
            <person name="Wylensek D."/>
            <person name="Hitch T.C.A."/>
            <person name="Clavel T."/>
        </authorList>
    </citation>
    <scope>NUCLEOTIDE SEQUENCE [LARGE SCALE GENOMIC DNA]</scope>
    <source>
        <strain evidence="8 9">WB03_NA08</strain>
    </source>
</reference>
<feature type="region of interest" description="Disordered" evidence="5">
    <location>
        <begin position="29"/>
        <end position="53"/>
    </location>
</feature>
<organism evidence="8 9">
    <name type="scientific">Scrofimicrobium canadense</name>
    <dbReference type="NCBI Taxonomy" id="2652290"/>
    <lineage>
        <taxon>Bacteria</taxon>
        <taxon>Bacillati</taxon>
        <taxon>Actinomycetota</taxon>
        <taxon>Actinomycetes</taxon>
        <taxon>Actinomycetales</taxon>
        <taxon>Actinomycetaceae</taxon>
        <taxon>Scrofimicrobium</taxon>
    </lineage>
</organism>
<dbReference type="EMBL" id="VULO01000004">
    <property type="protein sequence ID" value="MSS83888.1"/>
    <property type="molecule type" value="Genomic_DNA"/>
</dbReference>
<feature type="domain" description="PBP" evidence="7">
    <location>
        <begin position="51"/>
        <end position="351"/>
    </location>
</feature>
<comment type="similarity">
    <text evidence="1 4">Belongs to the PstS family.</text>
</comment>
<proteinExistence type="inferred from homology"/>
<dbReference type="Proteomes" id="UP000470875">
    <property type="component" value="Unassembled WGS sequence"/>
</dbReference>
<evidence type="ECO:0000313" key="9">
    <source>
        <dbReference type="Proteomes" id="UP000470875"/>
    </source>
</evidence>
<dbReference type="GO" id="GO:0043190">
    <property type="term" value="C:ATP-binding cassette (ABC) transporter complex"/>
    <property type="evidence" value="ECO:0007669"/>
    <property type="project" value="InterPro"/>
</dbReference>
<comment type="caution">
    <text evidence="8">The sequence shown here is derived from an EMBL/GenBank/DDBJ whole genome shotgun (WGS) entry which is preliminary data.</text>
</comment>
<dbReference type="CDD" id="cd13565">
    <property type="entry name" value="PBP2_PstS"/>
    <property type="match status" value="1"/>
</dbReference>
<dbReference type="PROSITE" id="PS51257">
    <property type="entry name" value="PROKAR_LIPOPROTEIN"/>
    <property type="match status" value="1"/>
</dbReference>
<dbReference type="Gene3D" id="3.40.190.10">
    <property type="entry name" value="Periplasmic binding protein-like II"/>
    <property type="match status" value="2"/>
</dbReference>
<dbReference type="PIRSF" id="PIRSF002756">
    <property type="entry name" value="PstS"/>
    <property type="match status" value="1"/>
</dbReference>
<feature type="compositionally biased region" description="Low complexity" evidence="5">
    <location>
        <begin position="36"/>
        <end position="53"/>
    </location>
</feature>
<dbReference type="InterPro" id="IPR005673">
    <property type="entry name" value="ABC_phos-bd_PstS"/>
</dbReference>
<dbReference type="Pfam" id="PF12849">
    <property type="entry name" value="PBP_like_2"/>
    <property type="match status" value="1"/>
</dbReference>
<dbReference type="GO" id="GO:0035435">
    <property type="term" value="P:phosphate ion transmembrane transport"/>
    <property type="evidence" value="ECO:0007669"/>
    <property type="project" value="InterPro"/>
</dbReference>
<accession>A0A6N7W6V6</accession>
<dbReference type="PANTHER" id="PTHR42996:SF1">
    <property type="entry name" value="PHOSPHATE-BINDING PROTEIN PSTS"/>
    <property type="match status" value="1"/>
</dbReference>
<evidence type="ECO:0000256" key="4">
    <source>
        <dbReference type="PIRNR" id="PIRNR002756"/>
    </source>
</evidence>
<dbReference type="AlphaFoldDB" id="A0A6N7W6V6"/>
<evidence type="ECO:0000313" key="8">
    <source>
        <dbReference type="EMBL" id="MSS83888.1"/>
    </source>
</evidence>